<dbReference type="EMBL" id="JH767572">
    <property type="protein sequence ID" value="EON65095.1"/>
    <property type="molecule type" value="Genomic_DNA"/>
</dbReference>
<reference evidence="4" key="1">
    <citation type="submission" date="2012-06" db="EMBL/GenBank/DDBJ databases">
        <title>The genome sequence of Coniosporium apollinis CBS 100218.</title>
        <authorList>
            <consortium name="The Broad Institute Genome Sequencing Platform"/>
            <person name="Cuomo C."/>
            <person name="Gorbushina A."/>
            <person name="Noack S."/>
            <person name="Walker B."/>
            <person name="Young S.K."/>
            <person name="Zeng Q."/>
            <person name="Gargeya S."/>
            <person name="Fitzgerald M."/>
            <person name="Haas B."/>
            <person name="Abouelleil A."/>
            <person name="Alvarado L."/>
            <person name="Arachchi H.M."/>
            <person name="Berlin A.M."/>
            <person name="Chapman S.B."/>
            <person name="Goldberg J."/>
            <person name="Griggs A."/>
            <person name="Gujja S."/>
            <person name="Hansen M."/>
            <person name="Howarth C."/>
            <person name="Imamovic A."/>
            <person name="Larimer J."/>
            <person name="McCowan C."/>
            <person name="Montmayeur A."/>
            <person name="Murphy C."/>
            <person name="Neiman D."/>
            <person name="Pearson M."/>
            <person name="Priest M."/>
            <person name="Roberts A."/>
            <person name="Saif S."/>
            <person name="Shea T."/>
            <person name="Sisk P."/>
            <person name="Sykes S."/>
            <person name="Wortman J."/>
            <person name="Nusbaum C."/>
            <person name="Birren B."/>
        </authorList>
    </citation>
    <scope>NUCLEOTIDE SEQUENCE [LARGE SCALE GENOMIC DNA]</scope>
    <source>
        <strain evidence="4">CBS 100218</strain>
    </source>
</reference>
<sequence>MFANQPRTIAGLVRGDVQRAVESLKPSAPERNDRPPGKTDATQPSTSVNPEDADSDTSSLFIGAPVTQPAQVRSDSGETTTQSPEPANLLAQAIERAPQITKLPPQAIEPDPGAIKPAPQGMAPPPQDMKPPHQVTERSVRATTSPAYDGATLDLEISILEHRSRASKLKADAERHEAAAKKRDAEAAELDSNIDELRLKRLGLVK</sequence>
<feature type="compositionally biased region" description="Polar residues" evidence="2">
    <location>
        <begin position="40"/>
        <end position="49"/>
    </location>
</feature>
<dbReference type="HOGENOM" id="CLU_1331882_0_0_1"/>
<accession>R7YTA0</accession>
<keyword evidence="4" id="KW-1185">Reference proteome</keyword>
<feature type="compositionally biased region" description="Basic and acidic residues" evidence="2">
    <location>
        <begin position="28"/>
        <end position="37"/>
    </location>
</feature>
<proteinExistence type="predicted"/>
<keyword evidence="1" id="KW-0175">Coiled coil</keyword>
<name>R7YTA0_CONA1</name>
<evidence type="ECO:0000313" key="3">
    <source>
        <dbReference type="EMBL" id="EON65095.1"/>
    </source>
</evidence>
<evidence type="ECO:0000313" key="4">
    <source>
        <dbReference type="Proteomes" id="UP000016924"/>
    </source>
</evidence>
<feature type="region of interest" description="Disordered" evidence="2">
    <location>
        <begin position="1"/>
        <end position="138"/>
    </location>
</feature>
<feature type="coiled-coil region" evidence="1">
    <location>
        <begin position="159"/>
        <end position="200"/>
    </location>
</feature>
<dbReference type="GeneID" id="19901641"/>
<organism evidence="3 4">
    <name type="scientific">Coniosporium apollinis (strain CBS 100218)</name>
    <name type="common">Rock-inhabiting black yeast</name>
    <dbReference type="NCBI Taxonomy" id="1168221"/>
    <lineage>
        <taxon>Eukaryota</taxon>
        <taxon>Fungi</taxon>
        <taxon>Dikarya</taxon>
        <taxon>Ascomycota</taxon>
        <taxon>Pezizomycotina</taxon>
        <taxon>Dothideomycetes</taxon>
        <taxon>Dothideomycetes incertae sedis</taxon>
        <taxon>Coniosporium</taxon>
    </lineage>
</organism>
<dbReference type="RefSeq" id="XP_007780412.1">
    <property type="nucleotide sequence ID" value="XM_007782222.1"/>
</dbReference>
<dbReference type="Proteomes" id="UP000016924">
    <property type="component" value="Unassembled WGS sequence"/>
</dbReference>
<dbReference type="AlphaFoldDB" id="R7YTA0"/>
<gene>
    <name evidence="3" type="ORF">W97_04330</name>
</gene>
<evidence type="ECO:0000256" key="1">
    <source>
        <dbReference type="SAM" id="Coils"/>
    </source>
</evidence>
<feature type="compositionally biased region" description="Polar residues" evidence="2">
    <location>
        <begin position="68"/>
        <end position="85"/>
    </location>
</feature>
<protein>
    <submittedName>
        <fullName evidence="3">Uncharacterized protein</fullName>
    </submittedName>
</protein>
<evidence type="ECO:0000256" key="2">
    <source>
        <dbReference type="SAM" id="MobiDB-lite"/>
    </source>
</evidence>